<evidence type="ECO:0000259" key="2">
    <source>
        <dbReference type="Pfam" id="PF06568"/>
    </source>
</evidence>
<gene>
    <name evidence="3" type="ORF">CR165_18070</name>
</gene>
<dbReference type="Proteomes" id="UP000245048">
    <property type="component" value="Unassembled WGS sequence"/>
</dbReference>
<evidence type="ECO:0000313" key="3">
    <source>
        <dbReference type="EMBL" id="PWC27358.1"/>
    </source>
</evidence>
<dbReference type="OrthoDB" id="8005167at2"/>
<dbReference type="AlphaFoldDB" id="A0A2U1V0D0"/>
<dbReference type="InterPro" id="IPR009506">
    <property type="entry name" value="YjiS-like"/>
</dbReference>
<protein>
    <recommendedName>
        <fullName evidence="2">YjiS-like domain-containing protein</fullName>
    </recommendedName>
</protein>
<feature type="compositionally biased region" description="Basic and acidic residues" evidence="1">
    <location>
        <begin position="57"/>
        <end position="75"/>
    </location>
</feature>
<comment type="caution">
    <text evidence="3">The sequence shown here is derived from an EMBL/GenBank/DDBJ whole genome shotgun (WGS) entry which is preliminary data.</text>
</comment>
<keyword evidence="4" id="KW-1185">Reference proteome</keyword>
<evidence type="ECO:0000313" key="4">
    <source>
        <dbReference type="Proteomes" id="UP000245048"/>
    </source>
</evidence>
<feature type="region of interest" description="Disordered" evidence="1">
    <location>
        <begin position="53"/>
        <end position="75"/>
    </location>
</feature>
<accession>A0A2U1V0D0</accession>
<reference evidence="4" key="1">
    <citation type="submission" date="2017-10" db="EMBL/GenBank/DDBJ databases">
        <authorList>
            <person name="Toshchakov S.V."/>
            <person name="Goeva M.A."/>
        </authorList>
    </citation>
    <scope>NUCLEOTIDE SEQUENCE [LARGE SCALE GENOMIC DNA]</scope>
    <source>
        <strain evidence="4">JR1/69-1-13</strain>
    </source>
</reference>
<sequence>MVGAIFRLNRINVLSNAPVPRLRVLLALWHRRATTRAALRTLPPERLRDIGLSAPEAQREAARSFWEDGERRRRS</sequence>
<name>A0A2U1V0D0_9PROT</name>
<evidence type="ECO:0000256" key="1">
    <source>
        <dbReference type="SAM" id="MobiDB-lite"/>
    </source>
</evidence>
<proteinExistence type="predicted"/>
<feature type="domain" description="YjiS-like" evidence="2">
    <location>
        <begin position="25"/>
        <end position="53"/>
    </location>
</feature>
<dbReference type="EMBL" id="PDOA01000015">
    <property type="protein sequence ID" value="PWC27358.1"/>
    <property type="molecule type" value="Genomic_DNA"/>
</dbReference>
<dbReference type="Pfam" id="PF06568">
    <property type="entry name" value="YjiS-like"/>
    <property type="match status" value="1"/>
</dbReference>
<organism evidence="3 4">
    <name type="scientific">Teichococcus aestuarii</name>
    <dbReference type="NCBI Taxonomy" id="568898"/>
    <lineage>
        <taxon>Bacteria</taxon>
        <taxon>Pseudomonadati</taxon>
        <taxon>Pseudomonadota</taxon>
        <taxon>Alphaproteobacteria</taxon>
        <taxon>Acetobacterales</taxon>
        <taxon>Roseomonadaceae</taxon>
        <taxon>Roseomonas</taxon>
    </lineage>
</organism>